<dbReference type="PANTHER" id="PTHR11439">
    <property type="entry name" value="GAG-POL-RELATED RETROTRANSPOSON"/>
    <property type="match status" value="1"/>
</dbReference>
<dbReference type="PANTHER" id="PTHR11439:SF470">
    <property type="entry name" value="CYSTEINE-RICH RLK (RECEPTOR-LIKE PROTEIN KINASE) 8"/>
    <property type="match status" value="1"/>
</dbReference>
<dbReference type="InterPro" id="IPR043502">
    <property type="entry name" value="DNA/RNA_pol_sf"/>
</dbReference>
<protein>
    <submittedName>
        <fullName evidence="2">Retrovirus-related Pol polyprotein from transposon RE2</fullName>
    </submittedName>
</protein>
<sequence length="344" mass="38569">MTSPGPNLLCLHLFILINLTLFVGLNKSQSLAASKSWHLFQLDINNAFLHGSLDEDVYMDPSSGCWGQTWSSLQAVTLRKLFTIKDLSSAKYFLGLELARSSHGLQVSQHKYLHNILADTSMLNAKPAPSPFLSGLKLASDDGSLLHDPSKYMRLVGRLLYMGFTRSNISFAVQQLSQFLQVPRTSHWDATLHVLRRQRIKPPSRDPSLKQNNGARQQLFLNCSQFPMCYATLMFSFPSQFLFGVTTTLPFTSQPTLPFMSTPSILTSTVIWCMTSTSLGLSLLHMFLVPLNLQTSLPSLFLLSTSFFFCPRWACPSVQSILNMWCKQSRGALIDTLCEGRLED</sequence>
<name>A0AAW2KX34_9LAMI</name>
<comment type="caution">
    <text evidence="2">The sequence shown here is derived from an EMBL/GenBank/DDBJ whole genome shotgun (WGS) entry which is preliminary data.</text>
</comment>
<accession>A0AAW2KX34</accession>
<evidence type="ECO:0000256" key="1">
    <source>
        <dbReference type="SAM" id="SignalP"/>
    </source>
</evidence>
<reference evidence="2" key="1">
    <citation type="submission" date="2020-06" db="EMBL/GenBank/DDBJ databases">
        <authorList>
            <person name="Li T."/>
            <person name="Hu X."/>
            <person name="Zhang T."/>
            <person name="Song X."/>
            <person name="Zhang H."/>
            <person name="Dai N."/>
            <person name="Sheng W."/>
            <person name="Hou X."/>
            <person name="Wei L."/>
        </authorList>
    </citation>
    <scope>NUCLEOTIDE SEQUENCE</scope>
    <source>
        <strain evidence="2">G01</strain>
        <tissue evidence="2">Leaf</tissue>
    </source>
</reference>
<reference evidence="2" key="2">
    <citation type="journal article" date="2024" name="Plant">
        <title>Genomic evolution and insights into agronomic trait innovations of Sesamum species.</title>
        <authorList>
            <person name="Miao H."/>
            <person name="Wang L."/>
            <person name="Qu L."/>
            <person name="Liu H."/>
            <person name="Sun Y."/>
            <person name="Le M."/>
            <person name="Wang Q."/>
            <person name="Wei S."/>
            <person name="Zheng Y."/>
            <person name="Lin W."/>
            <person name="Duan Y."/>
            <person name="Cao H."/>
            <person name="Xiong S."/>
            <person name="Wang X."/>
            <person name="Wei L."/>
            <person name="Li C."/>
            <person name="Ma Q."/>
            <person name="Ju M."/>
            <person name="Zhao R."/>
            <person name="Li G."/>
            <person name="Mu C."/>
            <person name="Tian Q."/>
            <person name="Mei H."/>
            <person name="Zhang T."/>
            <person name="Gao T."/>
            <person name="Zhang H."/>
        </authorList>
    </citation>
    <scope>NUCLEOTIDE SEQUENCE</scope>
    <source>
        <strain evidence="2">G01</strain>
    </source>
</reference>
<proteinExistence type="predicted"/>
<feature type="chain" id="PRO_5043677209" evidence="1">
    <location>
        <begin position="29"/>
        <end position="344"/>
    </location>
</feature>
<gene>
    <name evidence="2" type="ORF">Sangu_2445700</name>
</gene>
<keyword evidence="1" id="KW-0732">Signal</keyword>
<dbReference type="EMBL" id="JACGWK010000016">
    <property type="protein sequence ID" value="KAL0311510.1"/>
    <property type="molecule type" value="Genomic_DNA"/>
</dbReference>
<dbReference type="AlphaFoldDB" id="A0AAW2KX34"/>
<feature type="signal peptide" evidence="1">
    <location>
        <begin position="1"/>
        <end position="28"/>
    </location>
</feature>
<organism evidence="2">
    <name type="scientific">Sesamum angustifolium</name>
    <dbReference type="NCBI Taxonomy" id="2727405"/>
    <lineage>
        <taxon>Eukaryota</taxon>
        <taxon>Viridiplantae</taxon>
        <taxon>Streptophyta</taxon>
        <taxon>Embryophyta</taxon>
        <taxon>Tracheophyta</taxon>
        <taxon>Spermatophyta</taxon>
        <taxon>Magnoliopsida</taxon>
        <taxon>eudicotyledons</taxon>
        <taxon>Gunneridae</taxon>
        <taxon>Pentapetalae</taxon>
        <taxon>asterids</taxon>
        <taxon>lamiids</taxon>
        <taxon>Lamiales</taxon>
        <taxon>Pedaliaceae</taxon>
        <taxon>Sesamum</taxon>
    </lineage>
</organism>
<dbReference type="SUPFAM" id="SSF56672">
    <property type="entry name" value="DNA/RNA polymerases"/>
    <property type="match status" value="1"/>
</dbReference>
<evidence type="ECO:0000313" key="2">
    <source>
        <dbReference type="EMBL" id="KAL0311510.1"/>
    </source>
</evidence>